<evidence type="ECO:0000256" key="4">
    <source>
        <dbReference type="ARBA" id="ARBA00022519"/>
    </source>
</evidence>
<comment type="caution">
    <text evidence="11">The sequence shown here is derived from an EMBL/GenBank/DDBJ whole genome shotgun (WGS) entry which is preliminary data.</text>
</comment>
<keyword evidence="7 9" id="KW-0472">Membrane</keyword>
<gene>
    <name evidence="11" type="ORF">CLOSYM_03795</name>
</gene>
<evidence type="ECO:0000256" key="7">
    <source>
        <dbReference type="ARBA" id="ARBA00023136"/>
    </source>
</evidence>
<evidence type="ECO:0000256" key="6">
    <source>
        <dbReference type="ARBA" id="ARBA00022989"/>
    </source>
</evidence>
<dbReference type="GO" id="GO:0005886">
    <property type="term" value="C:plasma membrane"/>
    <property type="evidence" value="ECO:0007669"/>
    <property type="project" value="UniProtKB-SubCell"/>
</dbReference>
<keyword evidence="3" id="KW-1003">Cell membrane</keyword>
<dbReference type="PANTHER" id="PTHR35011:SF2">
    <property type="entry name" value="2,3-DIKETO-L-GULONATE TRAP TRANSPORTER SMALL PERMEASE PROTEIN YIAM"/>
    <property type="match status" value="1"/>
</dbReference>
<name>A0ABC9TTK4_CLOSY</name>
<feature type="transmembrane region" description="Helical" evidence="9">
    <location>
        <begin position="20"/>
        <end position="42"/>
    </location>
</feature>
<evidence type="ECO:0000313" key="11">
    <source>
        <dbReference type="EMBL" id="ERI74651.1"/>
    </source>
</evidence>
<keyword evidence="6 9" id="KW-1133">Transmembrane helix</keyword>
<comment type="similarity">
    <text evidence="8">Belongs to the TRAP transporter small permease family.</text>
</comment>
<evidence type="ECO:0000256" key="5">
    <source>
        <dbReference type="ARBA" id="ARBA00022692"/>
    </source>
</evidence>
<dbReference type="InterPro" id="IPR007387">
    <property type="entry name" value="TRAP_DctQ"/>
</dbReference>
<dbReference type="AlphaFoldDB" id="A0ABC9TTK4"/>
<evidence type="ECO:0000256" key="2">
    <source>
        <dbReference type="ARBA" id="ARBA00022448"/>
    </source>
</evidence>
<feature type="transmembrane region" description="Helical" evidence="9">
    <location>
        <begin position="54"/>
        <end position="71"/>
    </location>
</feature>
<proteinExistence type="inferred from homology"/>
<organism evidence="11 12">
    <name type="scientific">[Clostridium] symbiosum ATCC 14940</name>
    <dbReference type="NCBI Taxonomy" id="411472"/>
    <lineage>
        <taxon>Bacteria</taxon>
        <taxon>Bacillati</taxon>
        <taxon>Bacillota</taxon>
        <taxon>Clostridia</taxon>
        <taxon>Lachnospirales</taxon>
        <taxon>Lachnospiraceae</taxon>
        <taxon>Otoolea</taxon>
    </lineage>
</organism>
<dbReference type="Proteomes" id="UP000016491">
    <property type="component" value="Unassembled WGS sequence"/>
</dbReference>
<feature type="domain" description="Tripartite ATP-independent periplasmic transporters DctQ component" evidence="10">
    <location>
        <begin position="30"/>
        <end position="160"/>
    </location>
</feature>
<reference evidence="11 12" key="1">
    <citation type="submission" date="2013-07" db="EMBL/GenBank/DDBJ databases">
        <authorList>
            <person name="Weinstock G."/>
            <person name="Sodergren E."/>
            <person name="Wylie T."/>
            <person name="Fulton L."/>
            <person name="Fulton R."/>
            <person name="Fronick C."/>
            <person name="O'Laughlin M."/>
            <person name="Godfrey J."/>
            <person name="Miner T."/>
            <person name="Herter B."/>
            <person name="Appelbaum E."/>
            <person name="Cordes M."/>
            <person name="Lek S."/>
            <person name="Wollam A."/>
            <person name="Pepin K.H."/>
            <person name="Palsikar V.B."/>
            <person name="Mitreva M."/>
            <person name="Wilson R.K."/>
        </authorList>
    </citation>
    <scope>NUCLEOTIDE SEQUENCE [LARGE SCALE GENOMIC DNA]</scope>
    <source>
        <strain evidence="11 12">ATCC 14940</strain>
    </source>
</reference>
<dbReference type="InterPro" id="IPR055348">
    <property type="entry name" value="DctQ"/>
</dbReference>
<accession>A0ABC9TTK4</accession>
<keyword evidence="2" id="KW-0813">Transport</keyword>
<keyword evidence="5 9" id="KW-0812">Transmembrane</keyword>
<dbReference type="PANTHER" id="PTHR35011">
    <property type="entry name" value="2,3-DIKETO-L-GULONATE TRAP TRANSPORTER SMALL PERMEASE PROTEIN YIAM"/>
    <property type="match status" value="1"/>
</dbReference>
<protein>
    <submittedName>
        <fullName evidence="11">TRAP transporter, DctQ-like membrane protein</fullName>
    </submittedName>
</protein>
<dbReference type="Pfam" id="PF04290">
    <property type="entry name" value="DctQ"/>
    <property type="match status" value="1"/>
</dbReference>
<evidence type="ECO:0000256" key="8">
    <source>
        <dbReference type="ARBA" id="ARBA00038436"/>
    </source>
</evidence>
<evidence type="ECO:0000256" key="1">
    <source>
        <dbReference type="ARBA" id="ARBA00004429"/>
    </source>
</evidence>
<sequence>MREVKNLKKALKWLNEYLEITLCVILMSAMTLIIFIQVIMRYIFSNSLSWSEELARYLFIWLIYLGISYGCKIMKHIKIDAALKLFPRGVRSFIMIVGDLIFLGFAIYVMVTGFQLTMLQIQLTKTSPAMRLPLQYVYSAPMIGFALAAFRELQTLAYRIQAIKKGEISEEEN</sequence>
<feature type="transmembrane region" description="Helical" evidence="9">
    <location>
        <begin position="134"/>
        <end position="150"/>
    </location>
</feature>
<evidence type="ECO:0000313" key="12">
    <source>
        <dbReference type="Proteomes" id="UP000016491"/>
    </source>
</evidence>
<feature type="transmembrane region" description="Helical" evidence="9">
    <location>
        <begin position="92"/>
        <end position="114"/>
    </location>
</feature>
<evidence type="ECO:0000256" key="3">
    <source>
        <dbReference type="ARBA" id="ARBA00022475"/>
    </source>
</evidence>
<keyword evidence="4" id="KW-0997">Cell inner membrane</keyword>
<comment type="subcellular location">
    <subcellularLocation>
        <location evidence="1">Cell inner membrane</location>
        <topology evidence="1">Multi-pass membrane protein</topology>
    </subcellularLocation>
</comment>
<evidence type="ECO:0000256" key="9">
    <source>
        <dbReference type="SAM" id="Phobius"/>
    </source>
</evidence>
<evidence type="ECO:0000259" key="10">
    <source>
        <dbReference type="Pfam" id="PF04290"/>
    </source>
</evidence>
<dbReference type="EMBL" id="AWSU01000306">
    <property type="protein sequence ID" value="ERI74651.1"/>
    <property type="molecule type" value="Genomic_DNA"/>
</dbReference>